<accession>A0AAD3SFN5</accession>
<evidence type="ECO:0000313" key="3">
    <source>
        <dbReference type="Proteomes" id="UP001279734"/>
    </source>
</evidence>
<dbReference type="InterPro" id="IPR004113">
    <property type="entry name" value="FAD-bd_oxidored_4_C"/>
</dbReference>
<evidence type="ECO:0000313" key="2">
    <source>
        <dbReference type="EMBL" id="GMH09692.1"/>
    </source>
</evidence>
<evidence type="ECO:0000259" key="1">
    <source>
        <dbReference type="Pfam" id="PF02913"/>
    </source>
</evidence>
<dbReference type="AlphaFoldDB" id="A0AAD3SFN5"/>
<proteinExistence type="predicted"/>
<dbReference type="EMBL" id="BSYO01000009">
    <property type="protein sequence ID" value="GMH09692.1"/>
    <property type="molecule type" value="Genomic_DNA"/>
</dbReference>
<comment type="caution">
    <text evidence="2">The sequence shown here is derived from an EMBL/GenBank/DDBJ whole genome shotgun (WGS) entry which is preliminary data.</text>
</comment>
<feature type="domain" description="FAD-binding oxidoreductase/transferase type 4 C-terminal" evidence="1">
    <location>
        <begin position="37"/>
        <end position="74"/>
    </location>
</feature>
<protein>
    <recommendedName>
        <fullName evidence="1">FAD-binding oxidoreductase/transferase type 4 C-terminal domain-containing protein</fullName>
    </recommendedName>
</protein>
<gene>
    <name evidence="2" type="ORF">Nepgr_011533</name>
</gene>
<keyword evidence="3" id="KW-1185">Reference proteome</keyword>
<dbReference type="GO" id="GO:0050660">
    <property type="term" value="F:flavin adenine dinucleotide binding"/>
    <property type="evidence" value="ECO:0007669"/>
    <property type="project" value="InterPro"/>
</dbReference>
<dbReference type="Pfam" id="PF02913">
    <property type="entry name" value="FAD-oxidase_C"/>
    <property type="match status" value="1"/>
</dbReference>
<dbReference type="Proteomes" id="UP001279734">
    <property type="component" value="Unassembled WGS sequence"/>
</dbReference>
<name>A0AAD3SFN5_NEPGR</name>
<sequence>MSSNSSWFLASVTFANIWEKGTHELKGGVTIVAVARSKVRNRGTCTGEHGVGTGKMKYLEELGIEALRTMKKMRQNAEAHEDGGDGGLIVSWSLLRCGDISVLSLSTLLCKTLLKKGNRA</sequence>
<dbReference type="GO" id="GO:0003824">
    <property type="term" value="F:catalytic activity"/>
    <property type="evidence" value="ECO:0007669"/>
    <property type="project" value="InterPro"/>
</dbReference>
<organism evidence="2 3">
    <name type="scientific">Nepenthes gracilis</name>
    <name type="common">Slender pitcher plant</name>
    <dbReference type="NCBI Taxonomy" id="150966"/>
    <lineage>
        <taxon>Eukaryota</taxon>
        <taxon>Viridiplantae</taxon>
        <taxon>Streptophyta</taxon>
        <taxon>Embryophyta</taxon>
        <taxon>Tracheophyta</taxon>
        <taxon>Spermatophyta</taxon>
        <taxon>Magnoliopsida</taxon>
        <taxon>eudicotyledons</taxon>
        <taxon>Gunneridae</taxon>
        <taxon>Pentapetalae</taxon>
        <taxon>Caryophyllales</taxon>
        <taxon>Nepenthaceae</taxon>
        <taxon>Nepenthes</taxon>
    </lineage>
</organism>
<reference evidence="2" key="1">
    <citation type="submission" date="2023-05" db="EMBL/GenBank/DDBJ databases">
        <title>Nepenthes gracilis genome sequencing.</title>
        <authorList>
            <person name="Fukushima K."/>
        </authorList>
    </citation>
    <scope>NUCLEOTIDE SEQUENCE</scope>
    <source>
        <strain evidence="2">SING2019-196</strain>
    </source>
</reference>